<reference evidence="2" key="1">
    <citation type="submission" date="2019-02" db="EMBL/GenBank/DDBJ databases">
        <authorList>
            <person name="Gruber-Vodicka R. H."/>
            <person name="Seah K. B. B."/>
        </authorList>
    </citation>
    <scope>NUCLEOTIDE SEQUENCE</scope>
    <source>
        <strain evidence="2">BECK_BZ106</strain>
    </source>
</reference>
<gene>
    <name evidence="2" type="ORF">BECKFW1821B_GA0114236_10733</name>
</gene>
<organism evidence="2">
    <name type="scientific">Candidatus Kentrum sp. FW</name>
    <dbReference type="NCBI Taxonomy" id="2126338"/>
    <lineage>
        <taxon>Bacteria</taxon>
        <taxon>Pseudomonadati</taxon>
        <taxon>Pseudomonadota</taxon>
        <taxon>Gammaproteobacteria</taxon>
        <taxon>Candidatus Kentrum</taxon>
    </lineage>
</organism>
<sequence length="182" mass="20117">MRLQAKWVAAIAASIIAIGTVTNVVVRMVGGNTDHVVIPGNIRNSTVVVGDSRDINSNVGASQKRDTRSISEKHPVTLAAKNTRRIPRKNITINTDLKVMIVDVSLPIGTGSNLMERIAVEKEANELVRAEVVKRFTSERYGISSEAAEILFNKSTIEKLQYKDQYLSITYKIDLPNQVRSK</sequence>
<keyword evidence="1" id="KW-1133">Transmembrane helix</keyword>
<proteinExistence type="predicted"/>
<keyword evidence="1" id="KW-0812">Transmembrane</keyword>
<evidence type="ECO:0000313" key="2">
    <source>
        <dbReference type="EMBL" id="VFJ62340.1"/>
    </source>
</evidence>
<dbReference type="EMBL" id="CAADFD010000073">
    <property type="protein sequence ID" value="VFJ62340.1"/>
    <property type="molecule type" value="Genomic_DNA"/>
</dbReference>
<dbReference type="AlphaFoldDB" id="A0A450T665"/>
<name>A0A450T665_9GAMM</name>
<accession>A0A450T665</accession>
<keyword evidence="1" id="KW-0472">Membrane</keyword>
<protein>
    <submittedName>
        <fullName evidence="2">Uncharacterized protein</fullName>
    </submittedName>
</protein>
<feature type="transmembrane region" description="Helical" evidence="1">
    <location>
        <begin position="7"/>
        <end position="26"/>
    </location>
</feature>
<evidence type="ECO:0000256" key="1">
    <source>
        <dbReference type="SAM" id="Phobius"/>
    </source>
</evidence>